<sequence>MKKLRHLTMRIFGLILMLISTVVFGQHVADISAFDAYYKLSSTEVIDVSGEYIIASFDSSKPDVSLNSDGSIKGALMNSESSGRFGWDGLNFENGNLYKSNINGLNDFVHAVYNRKSVRWKFIKNNSNFRIQNISNNRYLYTRDNWGSYGIKAGATEEDWKITSNKIYSTKLNQRPLVYSTRAGGTDFFVDKYLLSGNSNANSNTDIFKRLTLDNVYSQVGYVLDRKLFPAKNSTGANITYEVVKTTRNGVQINETLITEMSRNEQFVDFRYDADGVVELKAIVDRQGHIPSYTKTIFITIKNDQPCFMEGFENQSFQGGYDSNVTLSNIDFPNFPNLSNGNNIYKYFSGIILGSNANKKAHITSRTLSELSGKVTVEMLVKSDVADKQIRIGFISKSKVLGSTTTISNSTFYNSEVVNYKVDKTINDSEYTKLYHIFDLKESGIPQDLVFYIGTHNSDTRMYINEVKINCSSYNNTDTTWDYGFWSHGKPNKNRNAIVRQQTTESFEAKEILVERRLNSNDKLNILVTNNDTYTAYSKLTVDPRDELIFDKGSYLYLDRISAGESSAATVSGNVGFKSKINYFNYESNIYSSPVIGQLIKGNGNTYFTPNGTIYRFDTESFSWKNYTGNVFEDGKGVMIQRTGATKYYSNYDSDNDPNTVNRPLNFEGIFKGVPNQHKTIRVSLTPSINEGSYMIGNPYSAPISIKSFLSYNTNIDFIEIMTNENPWDYSTGKYLQPKYYTYCNSEGCTNSNNDTDTALDLKLDLGVGFLAKTKSNIENFYVNFRYLDIVKSIDKNDLLENNRQYNKEGLKFTLGLIVDNKEAASFLMSFNPNASNEFEEGMDARISNKEFEFFSLNNGNKYVIESRFYPLDVEDYIVISFRTSKSGSHIVYLKNIINYFDLNQKIFLKDNYENKIIDLTNDMFYEFNSEVGEFTDRFEIIFKNDLLEIEEFSSNEKLVIYESDNNKYINSNDIISSYDIFNIQGVKIDSHTNINSKSVKIIDIPNKGFYLLKIYLQNGKVVNRKILNK</sequence>
<accession>A0ABX7XAH9</accession>
<evidence type="ECO:0000313" key="2">
    <source>
        <dbReference type="Proteomes" id="UP000672011"/>
    </source>
</evidence>
<name>A0ABX7XAH9_9FLAO</name>
<reference evidence="2" key="2">
    <citation type="submission" date="2021-04" db="EMBL/GenBank/DDBJ databases">
        <title>Taxonomy of Flavobacteriaceae bacterium ZY171143.</title>
        <authorList>
            <person name="Li F."/>
        </authorList>
    </citation>
    <scope>NUCLEOTIDE SEQUENCE [LARGE SCALE GENOMIC DNA]</scope>
    <source>
        <strain evidence="2">ZY171143</strain>
    </source>
</reference>
<proteinExistence type="predicted"/>
<dbReference type="EMBL" id="CP072842">
    <property type="protein sequence ID" value="QTV04802.1"/>
    <property type="molecule type" value="Genomic_DNA"/>
</dbReference>
<reference evidence="1 2" key="1">
    <citation type="journal article" date="2021" name="Int. J. Syst. Evol. Microbiol.">
        <title>Faecalibacter bovis sp. nov., isolated from cow faeces.</title>
        <authorList>
            <person name="Li F."/>
            <person name="Zhao W."/>
            <person name="Hong Q."/>
            <person name="Shao Q."/>
            <person name="Song J."/>
            <person name="Yang S."/>
        </authorList>
    </citation>
    <scope>NUCLEOTIDE SEQUENCE [LARGE SCALE GENOMIC DNA]</scope>
    <source>
        <strain evidence="1 2">ZY171143</strain>
    </source>
</reference>
<evidence type="ECO:0000313" key="1">
    <source>
        <dbReference type="EMBL" id="QTV04802.1"/>
    </source>
</evidence>
<protein>
    <submittedName>
        <fullName evidence="1">T9SS type A sorting domain-containing protein</fullName>
    </submittedName>
</protein>
<organism evidence="1 2">
    <name type="scientific">Faecalibacter bovis</name>
    <dbReference type="NCBI Taxonomy" id="2898187"/>
    <lineage>
        <taxon>Bacteria</taxon>
        <taxon>Pseudomonadati</taxon>
        <taxon>Bacteroidota</taxon>
        <taxon>Flavobacteriia</taxon>
        <taxon>Flavobacteriales</taxon>
        <taxon>Weeksellaceae</taxon>
        <taxon>Faecalibacter</taxon>
    </lineage>
</organism>
<gene>
    <name evidence="1" type="ORF">J9309_08275</name>
</gene>
<keyword evidence="2" id="KW-1185">Reference proteome</keyword>
<dbReference type="Proteomes" id="UP000672011">
    <property type="component" value="Chromosome"/>
</dbReference>
<dbReference type="RefSeq" id="WP_230475422.1">
    <property type="nucleotide sequence ID" value="NZ_CP072842.1"/>
</dbReference>